<gene>
    <name evidence="1" type="ORF">A3A97_00190</name>
</gene>
<reference evidence="1 2" key="1">
    <citation type="journal article" date="2016" name="Nat. Commun.">
        <title>Thousands of microbial genomes shed light on interconnected biogeochemical processes in an aquifer system.</title>
        <authorList>
            <person name="Anantharaman K."/>
            <person name="Brown C.T."/>
            <person name="Hug L.A."/>
            <person name="Sharon I."/>
            <person name="Castelle C.J."/>
            <person name="Probst A.J."/>
            <person name="Thomas B.C."/>
            <person name="Singh A."/>
            <person name="Wilkins M.J."/>
            <person name="Karaoz U."/>
            <person name="Brodie E.L."/>
            <person name="Williams K.H."/>
            <person name="Hubbard S.S."/>
            <person name="Banfield J.F."/>
        </authorList>
    </citation>
    <scope>NUCLEOTIDE SEQUENCE [LARGE SCALE GENOMIC DNA]</scope>
</reference>
<dbReference type="Proteomes" id="UP000176951">
    <property type="component" value="Unassembled WGS sequence"/>
</dbReference>
<protein>
    <submittedName>
        <fullName evidence="1">Uncharacterized protein</fullName>
    </submittedName>
</protein>
<sequence>MYVPRYGPCSACGTTVLSREELTSTRTNLFSFINELRIPEWDFEVLQCRDCLKKLGLPVKVYHRPYELDVARFSNSDELIVLKGSKSGD</sequence>
<organism evidence="1 2">
    <name type="scientific">Candidatus Terrybacteria bacterium RIFCSPLOWO2_01_FULL_40_23</name>
    <dbReference type="NCBI Taxonomy" id="1802366"/>
    <lineage>
        <taxon>Bacteria</taxon>
        <taxon>Candidatus Terryibacteriota</taxon>
    </lineage>
</organism>
<name>A0A1G2PU38_9BACT</name>
<evidence type="ECO:0000313" key="1">
    <source>
        <dbReference type="EMBL" id="OHA51827.1"/>
    </source>
</evidence>
<comment type="caution">
    <text evidence="1">The sequence shown here is derived from an EMBL/GenBank/DDBJ whole genome shotgun (WGS) entry which is preliminary data.</text>
</comment>
<proteinExistence type="predicted"/>
<accession>A0A1G2PU38</accession>
<dbReference type="EMBL" id="MHSW01000018">
    <property type="protein sequence ID" value="OHA51827.1"/>
    <property type="molecule type" value="Genomic_DNA"/>
</dbReference>
<evidence type="ECO:0000313" key="2">
    <source>
        <dbReference type="Proteomes" id="UP000176951"/>
    </source>
</evidence>
<dbReference type="AlphaFoldDB" id="A0A1G2PU38"/>